<keyword evidence="1" id="KW-0472">Membrane</keyword>
<evidence type="ECO:0000313" key="2">
    <source>
        <dbReference type="EMBL" id="MPM73409.1"/>
    </source>
</evidence>
<dbReference type="EMBL" id="VSSQ01025345">
    <property type="protein sequence ID" value="MPM73409.1"/>
    <property type="molecule type" value="Genomic_DNA"/>
</dbReference>
<proteinExistence type="predicted"/>
<comment type="caution">
    <text evidence="2">The sequence shown here is derived from an EMBL/GenBank/DDBJ whole genome shotgun (WGS) entry which is preliminary data.</text>
</comment>
<organism evidence="2">
    <name type="scientific">bioreactor metagenome</name>
    <dbReference type="NCBI Taxonomy" id="1076179"/>
    <lineage>
        <taxon>unclassified sequences</taxon>
        <taxon>metagenomes</taxon>
        <taxon>ecological metagenomes</taxon>
    </lineage>
</organism>
<protein>
    <submittedName>
        <fullName evidence="2">Uncharacterized protein</fullName>
    </submittedName>
</protein>
<accession>A0A645C6Y7</accession>
<keyword evidence="1" id="KW-1133">Transmembrane helix</keyword>
<keyword evidence="1" id="KW-0812">Transmembrane</keyword>
<gene>
    <name evidence="2" type="ORF">SDC9_120389</name>
</gene>
<feature type="transmembrane region" description="Helical" evidence="1">
    <location>
        <begin position="6"/>
        <end position="25"/>
    </location>
</feature>
<feature type="transmembrane region" description="Helical" evidence="1">
    <location>
        <begin position="69"/>
        <end position="90"/>
    </location>
</feature>
<reference evidence="2" key="1">
    <citation type="submission" date="2019-08" db="EMBL/GenBank/DDBJ databases">
        <authorList>
            <person name="Kucharzyk K."/>
            <person name="Murdoch R.W."/>
            <person name="Higgins S."/>
            <person name="Loffler F."/>
        </authorList>
    </citation>
    <scope>NUCLEOTIDE SEQUENCE</scope>
</reference>
<sequence>MGRGIALTIFAVIFAIGLILAILPHEEIAVFIAKQKFLVATIAAIFDNAYHGWVVALPLEKREFGTKLAVTRNALSFIFSIVIAVMMRVIL</sequence>
<evidence type="ECO:0000256" key="1">
    <source>
        <dbReference type="SAM" id="Phobius"/>
    </source>
</evidence>
<name>A0A645C6Y7_9ZZZZ</name>
<feature type="transmembrane region" description="Helical" evidence="1">
    <location>
        <begin position="37"/>
        <end position="57"/>
    </location>
</feature>
<dbReference type="AlphaFoldDB" id="A0A645C6Y7"/>